<evidence type="ECO:0000256" key="4">
    <source>
        <dbReference type="ARBA" id="ARBA00023002"/>
    </source>
</evidence>
<evidence type="ECO:0000256" key="5">
    <source>
        <dbReference type="ARBA" id="ARBA00023004"/>
    </source>
</evidence>
<keyword evidence="2 7" id="KW-0349">Heme</keyword>
<sequence>MTGIAGGTFSAEYWRCPHEVGAAVRERTAVERAVLPDGREMWVITRHRDAVAALADPRLSKDAAALRAAIGAQLRELGHDGEAVTGLIGENLLFSDGTGHARLRRIANRVFGGRRMRSARPLVREITSRLIDQAAAVEGPVDLRERVGLPLPLEVISDLLGVPAGHRAMLRPWVEDLVEEDPERAPAAGVALGGYLGGLLAQRARDPGDDLISELVGCEVDGDRLDPQEVVMMAVLLVVGGYETTANAVTNAVRTLLVDPGRWAALHEDPSLVPAAVEEALRIEGGLRHATYRIATTPVTYGGVTIPEGAVVAVSLLGANRDPAAFPDPDEFRLDRRPDAPNLAFGYGVHYCVGAQLGRMELAEAVGQLTARFPRARLLEREQRFSASPVTLARLGVRVLLSP</sequence>
<keyword evidence="3 7" id="KW-0479">Metal-binding</keyword>
<dbReference type="AlphaFoldDB" id="A0A1Q9LKN3"/>
<dbReference type="PRINTS" id="PR00385">
    <property type="entry name" value="P450"/>
</dbReference>
<dbReference type="PANTHER" id="PTHR46696:SF6">
    <property type="entry name" value="P450, PUTATIVE (EUROFUNG)-RELATED"/>
    <property type="match status" value="1"/>
</dbReference>
<dbReference type="GO" id="GO:0020037">
    <property type="term" value="F:heme binding"/>
    <property type="evidence" value="ECO:0007669"/>
    <property type="project" value="InterPro"/>
</dbReference>
<dbReference type="PRINTS" id="PR00359">
    <property type="entry name" value="BP450"/>
</dbReference>
<dbReference type="Proteomes" id="UP000186040">
    <property type="component" value="Unassembled WGS sequence"/>
</dbReference>
<dbReference type="SUPFAM" id="SSF48264">
    <property type="entry name" value="Cytochrome P450"/>
    <property type="match status" value="1"/>
</dbReference>
<dbReference type="OrthoDB" id="4133219at2"/>
<keyword evidence="4 7" id="KW-0560">Oxidoreductase</keyword>
<evidence type="ECO:0000313" key="8">
    <source>
        <dbReference type="EMBL" id="OLR92580.1"/>
    </source>
</evidence>
<reference evidence="8 9" key="1">
    <citation type="submission" date="2016-10" db="EMBL/GenBank/DDBJ databases">
        <title>The Draft Genome Sequence of Actinokineospora bangkokensis 44EHWT reveals the biosynthetic pathway of antifungal compounds Thailandins with unusual extender unit butylmalonyl-CoA.</title>
        <authorList>
            <person name="Greule A."/>
            <person name="Intra B."/>
            <person name="Flemming S."/>
            <person name="Rommel M.G."/>
            <person name="Panbangred W."/>
            <person name="Bechthold A."/>
        </authorList>
    </citation>
    <scope>NUCLEOTIDE SEQUENCE [LARGE SCALE GENOMIC DNA]</scope>
    <source>
        <strain evidence="8 9">44EHW</strain>
    </source>
</reference>
<name>A0A1Q9LKN3_9PSEU</name>
<dbReference type="FunFam" id="1.10.630.10:FF:000018">
    <property type="entry name" value="Cytochrome P450 monooxygenase"/>
    <property type="match status" value="1"/>
</dbReference>
<protein>
    <recommendedName>
        <fullName evidence="10">Cytochrome</fullName>
    </recommendedName>
</protein>
<organism evidence="8 9">
    <name type="scientific">Actinokineospora bangkokensis</name>
    <dbReference type="NCBI Taxonomy" id="1193682"/>
    <lineage>
        <taxon>Bacteria</taxon>
        <taxon>Bacillati</taxon>
        <taxon>Actinomycetota</taxon>
        <taxon>Actinomycetes</taxon>
        <taxon>Pseudonocardiales</taxon>
        <taxon>Pseudonocardiaceae</taxon>
        <taxon>Actinokineospora</taxon>
    </lineage>
</organism>
<gene>
    <name evidence="8" type="ORF">BJP25_21235</name>
</gene>
<dbReference type="Pfam" id="PF00067">
    <property type="entry name" value="p450"/>
    <property type="match status" value="1"/>
</dbReference>
<dbReference type="PROSITE" id="PS00086">
    <property type="entry name" value="CYTOCHROME_P450"/>
    <property type="match status" value="1"/>
</dbReference>
<dbReference type="PANTHER" id="PTHR46696">
    <property type="entry name" value="P450, PUTATIVE (EUROFUNG)-RELATED"/>
    <property type="match status" value="1"/>
</dbReference>
<dbReference type="GO" id="GO:0004497">
    <property type="term" value="F:monooxygenase activity"/>
    <property type="evidence" value="ECO:0007669"/>
    <property type="project" value="UniProtKB-KW"/>
</dbReference>
<comment type="caution">
    <text evidence="8">The sequence shown here is derived from an EMBL/GenBank/DDBJ whole genome shotgun (WGS) entry which is preliminary data.</text>
</comment>
<evidence type="ECO:0008006" key="10">
    <source>
        <dbReference type="Google" id="ProtNLM"/>
    </source>
</evidence>
<dbReference type="EMBL" id="MKQR01000016">
    <property type="protein sequence ID" value="OLR92580.1"/>
    <property type="molecule type" value="Genomic_DNA"/>
</dbReference>
<dbReference type="InterPro" id="IPR001128">
    <property type="entry name" value="Cyt_P450"/>
</dbReference>
<dbReference type="InterPro" id="IPR017972">
    <property type="entry name" value="Cyt_P450_CS"/>
</dbReference>
<dbReference type="RefSeq" id="WP_075975723.1">
    <property type="nucleotide sequence ID" value="NZ_MKQR01000016.1"/>
</dbReference>
<comment type="similarity">
    <text evidence="1 7">Belongs to the cytochrome P450 family.</text>
</comment>
<dbReference type="GO" id="GO:0005506">
    <property type="term" value="F:iron ion binding"/>
    <property type="evidence" value="ECO:0007669"/>
    <property type="project" value="InterPro"/>
</dbReference>
<keyword evidence="5 7" id="KW-0408">Iron</keyword>
<proteinExistence type="inferred from homology"/>
<evidence type="ECO:0000256" key="1">
    <source>
        <dbReference type="ARBA" id="ARBA00010617"/>
    </source>
</evidence>
<evidence type="ECO:0000256" key="2">
    <source>
        <dbReference type="ARBA" id="ARBA00022617"/>
    </source>
</evidence>
<dbReference type="Gene3D" id="1.10.630.10">
    <property type="entry name" value="Cytochrome P450"/>
    <property type="match status" value="1"/>
</dbReference>
<evidence type="ECO:0000256" key="6">
    <source>
        <dbReference type="ARBA" id="ARBA00023033"/>
    </source>
</evidence>
<keyword evidence="9" id="KW-1185">Reference proteome</keyword>
<dbReference type="InterPro" id="IPR036396">
    <property type="entry name" value="Cyt_P450_sf"/>
</dbReference>
<dbReference type="GO" id="GO:0016705">
    <property type="term" value="F:oxidoreductase activity, acting on paired donors, with incorporation or reduction of molecular oxygen"/>
    <property type="evidence" value="ECO:0007669"/>
    <property type="project" value="InterPro"/>
</dbReference>
<evidence type="ECO:0000256" key="3">
    <source>
        <dbReference type="ARBA" id="ARBA00022723"/>
    </source>
</evidence>
<dbReference type="InterPro" id="IPR002397">
    <property type="entry name" value="Cyt_P450_B"/>
</dbReference>
<evidence type="ECO:0000313" key="9">
    <source>
        <dbReference type="Proteomes" id="UP000186040"/>
    </source>
</evidence>
<accession>A0A1Q9LKN3</accession>
<evidence type="ECO:0000256" key="7">
    <source>
        <dbReference type="RuleBase" id="RU000461"/>
    </source>
</evidence>
<dbReference type="STRING" id="1193682.BJP25_21235"/>
<keyword evidence="6 7" id="KW-0503">Monooxygenase</keyword>